<reference evidence="2 3" key="1">
    <citation type="submission" date="2018-07" db="EMBL/GenBank/DDBJ databases">
        <title>Dyella tabacisoli L4-6T, whole genome shotgun sequence.</title>
        <authorList>
            <person name="Zhou X.-K."/>
            <person name="Li W.-J."/>
            <person name="Duan Y.-Q."/>
        </authorList>
    </citation>
    <scope>NUCLEOTIDE SEQUENCE [LARGE SCALE GENOMIC DNA]</scope>
    <source>
        <strain evidence="2 3">L4-6</strain>
    </source>
</reference>
<evidence type="ECO:0000256" key="1">
    <source>
        <dbReference type="SAM" id="MobiDB-lite"/>
    </source>
</evidence>
<dbReference type="OrthoDB" id="580741at2"/>
<keyword evidence="3" id="KW-1185">Reference proteome</keyword>
<dbReference type="Proteomes" id="UP000253782">
    <property type="component" value="Unassembled WGS sequence"/>
</dbReference>
<dbReference type="AlphaFoldDB" id="A0A369UQF9"/>
<sequence length="1146" mass="121146">MSTPSFTRVDALNLYALSTATEAAVPGYWAGYRPGSAGSLPNPATLTDTWNDAGGVYVFINATPTDMAAFLTALDGYLHAIAATSPRFLWISNPLDLHGYWQTQTLSARSSGQPGALTWSSWGQNNFSLQEYALQLAPGTALTLSSSGGNAIGVAIASSGMRFMAPAIMLTPVANSGGLAFAGTQVGAFTAGLSLPGGDAVDRLAALGVRLRYVIRASADIRDIRVVNVDMPVLAQSSQALTLDLTWDPLNPLLRGRGGLRFTDRTATPLDATLVTTRGYATKLTPQIGSAPLWSAGFMFCSSPLAIGNRAELRSSTVHLAPDGIFTLSVIPPSHANALTTTYDRLMLGQSGLEYVGLTAQTGMTVLFEAGQPAFAPTAALQGVPPGEQSKPLSALATTAYMNVLPAASGQNGLTYFAQPRQAPLFIGSGNTVMAYQEVPAATLPAYPSGSGNAPATFPVGLYSGVDVSLIAAARALELSALAPARRQSMALPSQNSAPAAVPATDLLALTPQGLVVTIASDLSKLSGVVIANMPASSIPTIAFNRVDPPFQAALQANQLFFVASNVTTLLDSAGIAAPFAADIEGWHFKLAPTDWRTDPTDHPTLMLFKYGNRSLEDLVADTACWGWQPVATNANGKILPTQLNLAAIFAAAKARKDIEGDPYGLFYRETVANPMWNGVLFFNVPVDFTQMPEPLQFLAAGIDTTRFYAHHIGFSVTPFNPTTTPVSLGQTAAFGLIDYQDPVDLVPEATHPFAFKTLALRARFANAQVADFSAQAELAVNRLFGAQAVKQDPSRGNNLILDGSYQNVGGLPAYAFALRGENLYNTLNSALTSVEVLGVRLQSQSAATSVTVTTRFVLAGNLRFYAPPGFDALGYGPAPGTPATDGYLRFANFAVSMSFARATPTTQLFVANETGMSFDLPNSVSRGDALVANFPVTVSAMVASPDLALPGKPPEGQSPEDMGFTSIYAPMPQAILTPPWYGLALNLDLGTLGALSGSVGMQAQLLIAWCVGRPNDDLPMYLGLRLPSSPVLGGSLPLQGVLRLGFRSFQFNTYLQNGHRAYMLRMRRFALSILGWHFPPGNLDVMLFGGPDGRSTGQLGWMAAYDPGKQKKNDLADTATSRPSPSARRVRRLSAGRRLQPPNEP</sequence>
<accession>A0A369UQF9</accession>
<dbReference type="EMBL" id="QQAH01000002">
    <property type="protein sequence ID" value="RDD83004.1"/>
    <property type="molecule type" value="Genomic_DNA"/>
</dbReference>
<proteinExistence type="predicted"/>
<name>A0A369UQF9_9GAMM</name>
<gene>
    <name evidence="2" type="ORF">DVJ77_03915</name>
</gene>
<feature type="region of interest" description="Disordered" evidence="1">
    <location>
        <begin position="1108"/>
        <end position="1146"/>
    </location>
</feature>
<comment type="caution">
    <text evidence="2">The sequence shown here is derived from an EMBL/GenBank/DDBJ whole genome shotgun (WGS) entry which is preliminary data.</text>
</comment>
<protein>
    <submittedName>
        <fullName evidence="2">Hemagglutinin protein</fullName>
    </submittedName>
</protein>
<dbReference type="RefSeq" id="WP_114844118.1">
    <property type="nucleotide sequence ID" value="NZ_JBHSPE010000001.1"/>
</dbReference>
<evidence type="ECO:0000313" key="2">
    <source>
        <dbReference type="EMBL" id="RDD83004.1"/>
    </source>
</evidence>
<organism evidence="2 3">
    <name type="scientific">Dyella tabacisoli</name>
    <dbReference type="NCBI Taxonomy" id="2282381"/>
    <lineage>
        <taxon>Bacteria</taxon>
        <taxon>Pseudomonadati</taxon>
        <taxon>Pseudomonadota</taxon>
        <taxon>Gammaproteobacteria</taxon>
        <taxon>Lysobacterales</taxon>
        <taxon>Rhodanobacteraceae</taxon>
        <taxon>Dyella</taxon>
    </lineage>
</organism>
<evidence type="ECO:0000313" key="3">
    <source>
        <dbReference type="Proteomes" id="UP000253782"/>
    </source>
</evidence>